<accession>A0ABU4TL10</accession>
<gene>
    <name evidence="1" type="ORF">SK571_05190</name>
</gene>
<protein>
    <submittedName>
        <fullName evidence="1">Uncharacterized protein</fullName>
    </submittedName>
</protein>
<reference evidence="1 2" key="1">
    <citation type="submission" date="2023-11" db="EMBL/GenBank/DDBJ databases">
        <title>Lentzea sokolovensis, sp. nov., Lentzea kristufkii, sp. nov., and Lentzea miocenensis, sp. nov., rare actinobacteria from Sokolov Coal Basin, Miocene lacustrine sediment, Czech Republic.</title>
        <authorList>
            <person name="Lara A."/>
            <person name="Kotroba L."/>
            <person name="Nouioui I."/>
            <person name="Neumann-Schaal M."/>
            <person name="Mast Y."/>
            <person name="Chronakova A."/>
        </authorList>
    </citation>
    <scope>NUCLEOTIDE SEQUENCE [LARGE SCALE GENOMIC DNA]</scope>
    <source>
        <strain evidence="1 2">BCCO 10_0798</strain>
    </source>
</reference>
<dbReference type="EMBL" id="JAXAVV010000002">
    <property type="protein sequence ID" value="MDX8048764.1"/>
    <property type="molecule type" value="Genomic_DNA"/>
</dbReference>
<name>A0ABU4TL10_9PSEU</name>
<evidence type="ECO:0000313" key="1">
    <source>
        <dbReference type="EMBL" id="MDX8048764.1"/>
    </source>
</evidence>
<organism evidence="1 2">
    <name type="scientific">Lentzea kristufekii</name>
    <dbReference type="NCBI Taxonomy" id="3095430"/>
    <lineage>
        <taxon>Bacteria</taxon>
        <taxon>Bacillati</taxon>
        <taxon>Actinomycetota</taxon>
        <taxon>Actinomycetes</taxon>
        <taxon>Pseudonocardiales</taxon>
        <taxon>Pseudonocardiaceae</taxon>
        <taxon>Lentzea</taxon>
    </lineage>
</organism>
<keyword evidence="2" id="KW-1185">Reference proteome</keyword>
<dbReference type="RefSeq" id="WP_319982874.1">
    <property type="nucleotide sequence ID" value="NZ_JAXAVV010000002.1"/>
</dbReference>
<sequence length="414" mass="45728">MKLHALSGVDQGPAFHAAVDAIAAVLPEPRYPHIPVFLDDLPDSSARLDLMRLAVLVALERVGRSVHPVPVTNHSGYLPDHGWLLSREEPSPGLTFLKGEKQPRERIATVAESPGGAVRVTVGETRFEFQPPSEEECRRLLEAGAQGATLRFPVMPSPGPFLLARGNEPDELVLWRLGLPTAWLRLPGPVLAATYVSKSHLNALIALIEVDGELLVHHVGDGDTDLTKLRIPIDFSVADEAEHDLSPLYLHSVEFWDVRVYFRRADQWWELRWSPGHVLLEPSNSKLHQPDSFPFHTRLDGAGQVLFGPGGWIAGLRDTGWTVWGYKGDDRVVPVPTGEDVLGLTEIHERPALLTRANGVIRARTAEDVRTVVEFNGPVTRHYELPWVAVQRSPHLVEIIDVATGAVLHRVSTA</sequence>
<proteinExistence type="predicted"/>
<comment type="caution">
    <text evidence="1">The sequence shown here is derived from an EMBL/GenBank/DDBJ whole genome shotgun (WGS) entry which is preliminary data.</text>
</comment>
<dbReference type="Proteomes" id="UP001271792">
    <property type="component" value="Unassembled WGS sequence"/>
</dbReference>
<evidence type="ECO:0000313" key="2">
    <source>
        <dbReference type="Proteomes" id="UP001271792"/>
    </source>
</evidence>